<dbReference type="PATRIC" id="fig|135735.6.peg.2226"/>
<dbReference type="EMBL" id="CP011974">
    <property type="protein sequence ID" value="AKO92515.1"/>
    <property type="molecule type" value="Genomic_DNA"/>
</dbReference>
<gene>
    <name evidence="2" type="ORF">BEH_10690</name>
</gene>
<reference evidence="3" key="2">
    <citation type="submission" date="2015-06" db="EMBL/GenBank/DDBJ databases">
        <title>Genome Sequence of Bacillus endophyticus and Analysis of its Companion Mechanism in the Ketogulonigenium vulgare-Bacillus strain Consortium.</title>
        <authorList>
            <person name="Jia N."/>
            <person name="Du J."/>
            <person name="Ding M.-Z."/>
            <person name="Gao F."/>
            <person name="Yuan Y.-J."/>
        </authorList>
    </citation>
    <scope>NUCLEOTIDE SEQUENCE [LARGE SCALE GENOMIC DNA]</scope>
    <source>
        <strain evidence="3">Hbe603</strain>
    </source>
</reference>
<dbReference type="InterPro" id="IPR012223">
    <property type="entry name" value="TEII"/>
</dbReference>
<name>A0A1X7E6F2_9BACI</name>
<dbReference type="OrthoDB" id="2213423at2"/>
<evidence type="ECO:0000256" key="1">
    <source>
        <dbReference type="ARBA" id="ARBA00007169"/>
    </source>
</evidence>
<keyword evidence="2" id="KW-0378">Hydrolase</keyword>
<dbReference type="PANTHER" id="PTHR11487:SF0">
    <property type="entry name" value="S-ACYL FATTY ACID SYNTHASE THIOESTERASE, MEDIUM CHAIN"/>
    <property type="match status" value="1"/>
</dbReference>
<dbReference type="GO" id="GO:0008610">
    <property type="term" value="P:lipid biosynthetic process"/>
    <property type="evidence" value="ECO:0007669"/>
    <property type="project" value="TreeGrafter"/>
</dbReference>
<dbReference type="KEGG" id="beo:BEH_10690"/>
<dbReference type="GeneID" id="93701276"/>
<accession>A0A1X7E6F2</accession>
<dbReference type="Proteomes" id="UP000036202">
    <property type="component" value="Chromosome"/>
</dbReference>
<dbReference type="PANTHER" id="PTHR11487">
    <property type="entry name" value="THIOESTERASE"/>
    <property type="match status" value="1"/>
</dbReference>
<evidence type="ECO:0000313" key="3">
    <source>
        <dbReference type="Proteomes" id="UP000036202"/>
    </source>
</evidence>
<organism evidence="2 3">
    <name type="scientific">Priestia filamentosa</name>
    <dbReference type="NCBI Taxonomy" id="1402861"/>
    <lineage>
        <taxon>Bacteria</taxon>
        <taxon>Bacillati</taxon>
        <taxon>Bacillota</taxon>
        <taxon>Bacilli</taxon>
        <taxon>Bacillales</taxon>
        <taxon>Bacillaceae</taxon>
        <taxon>Priestia</taxon>
    </lineage>
</organism>
<proteinExistence type="inferred from homology"/>
<evidence type="ECO:0000313" key="2">
    <source>
        <dbReference type="EMBL" id="AKO92515.1"/>
    </source>
</evidence>
<sequence>MNKITLFCFPYAGGSGSIFHEWKKPLSANFDLKPIHYAGRGKRFNEPFYNNMNEAVTDICKLISSQLDDNDYIFFGHSMGGLIAYEVCRKLIENGYKPPLHMFISGIRPPDMIRMRKIHNLPDSKFRKELKKLNGTPREVFENKQLMDIFIPILRSDFKLIEKYKFESMNSKITSNITVMYGTEDNMTKEEMMRWSNFTTKKTQICKFQGGHFFINDKFFEVIDYINQKIVRGEDYYE</sequence>
<dbReference type="InterPro" id="IPR029058">
    <property type="entry name" value="AB_hydrolase_fold"/>
</dbReference>
<protein>
    <submittedName>
        <fullName evidence="2">Oleoyl-ACP hydrolase</fullName>
    </submittedName>
</protein>
<reference evidence="2 3" key="1">
    <citation type="journal article" date="2015" name="PLoS ONE">
        <title>Genome Sequence of Bacillus endophyticus and Analysis of Its Companion Mechanism in the Ketogulonigenium vulgare-Bacillus Strain Consortium.</title>
        <authorList>
            <person name="Jia N."/>
            <person name="Du J."/>
            <person name="Ding M.Z."/>
            <person name="Gao F."/>
            <person name="Yuan Y.J."/>
        </authorList>
    </citation>
    <scope>NUCLEOTIDE SEQUENCE [LARGE SCALE GENOMIC DNA]</scope>
    <source>
        <strain evidence="2 3">Hbe603</strain>
    </source>
</reference>
<dbReference type="AlphaFoldDB" id="A0A1X7E6F2"/>
<dbReference type="RefSeq" id="WP_040057780.1">
    <property type="nucleotide sequence ID" value="NZ_CP011974.1"/>
</dbReference>
<dbReference type="InterPro" id="IPR001031">
    <property type="entry name" value="Thioesterase"/>
</dbReference>
<dbReference type="Gene3D" id="3.40.50.1820">
    <property type="entry name" value="alpha/beta hydrolase"/>
    <property type="match status" value="1"/>
</dbReference>
<keyword evidence="3" id="KW-1185">Reference proteome</keyword>
<comment type="similarity">
    <text evidence="1">Belongs to the thioesterase family.</text>
</comment>
<dbReference type="GO" id="GO:0016787">
    <property type="term" value="F:hydrolase activity"/>
    <property type="evidence" value="ECO:0007669"/>
    <property type="project" value="UniProtKB-KW"/>
</dbReference>
<dbReference type="SUPFAM" id="SSF53474">
    <property type="entry name" value="alpha/beta-Hydrolases"/>
    <property type="match status" value="1"/>
</dbReference>
<accession>A0A0H4KFY2</accession>
<dbReference type="Pfam" id="PF00975">
    <property type="entry name" value="Thioesterase"/>
    <property type="match status" value="1"/>
</dbReference>